<reference evidence="1 2" key="1">
    <citation type="journal article" date="2015" name="Microbiology (Mosc.)">
        <title>Genomics of the Weissella cibaria species with an examination of its metabolic traits.</title>
        <authorList>
            <person name="Lynch K.M."/>
            <person name="Lucid A."/>
            <person name="Arendt E.K."/>
            <person name="Sleator R.D."/>
            <person name="Lucey B."/>
            <person name="Coffey A."/>
        </authorList>
    </citation>
    <scope>NUCLEOTIDE SEQUENCE [LARGE SCALE GENOMIC DNA]</scope>
    <source>
        <strain evidence="1 2">AB3b</strain>
    </source>
</reference>
<protein>
    <submittedName>
        <fullName evidence="1">Uncharacterized protein</fullName>
    </submittedName>
</protein>
<dbReference type="RefSeq" id="WP_043941880.1">
    <property type="nucleotide sequence ID" value="NZ_JWHT01000059.1"/>
</dbReference>
<dbReference type="Proteomes" id="UP000032289">
    <property type="component" value="Unassembled WGS sequence"/>
</dbReference>
<evidence type="ECO:0000313" key="2">
    <source>
        <dbReference type="Proteomes" id="UP000032289"/>
    </source>
</evidence>
<gene>
    <name evidence="1" type="ORF">ab3b_02179</name>
</gene>
<name>A0A0D1LJ87_9LACO</name>
<proteinExistence type="predicted"/>
<organism evidence="1 2">
    <name type="scientific">Weissella cibaria</name>
    <dbReference type="NCBI Taxonomy" id="137591"/>
    <lineage>
        <taxon>Bacteria</taxon>
        <taxon>Bacillati</taxon>
        <taxon>Bacillota</taxon>
        <taxon>Bacilli</taxon>
        <taxon>Lactobacillales</taxon>
        <taxon>Lactobacillaceae</taxon>
        <taxon>Weissella</taxon>
    </lineage>
</organism>
<accession>A0A0D1LJ87</accession>
<evidence type="ECO:0000313" key="1">
    <source>
        <dbReference type="EMBL" id="KIU20500.1"/>
    </source>
</evidence>
<comment type="caution">
    <text evidence="1">The sequence shown here is derived from an EMBL/GenBank/DDBJ whole genome shotgun (WGS) entry which is preliminary data.</text>
</comment>
<sequence length="258" mass="29497">MTDKLCFTSEVIGDQYSADPDSAGKSRAFYANYWANTLSPYPADYSKAGEAVYRGDTTISFNTIAGSVLRLVMTEDMPQGSFARLQAIQSSELITDDLKRQFTEFQKLYHSLANFLPLPDDKWHRHTNMNTAKGVSAAYHDFPDLFYQAVHDQVFGGPNTVVTEPVFTTNKSLAYFKRFNGQWRQFVEQNYLQDFFTDDTYNDFIRLAPTDTDIVLYRARKVVTPMDRENGMAYAQYFLTTAMTILNNRASRLADSKK</sequence>
<dbReference type="EMBL" id="JWHT01000059">
    <property type="protein sequence ID" value="KIU20500.1"/>
    <property type="molecule type" value="Genomic_DNA"/>
</dbReference>
<dbReference type="AlphaFoldDB" id="A0A0D1LJ87"/>
<dbReference type="PATRIC" id="fig|137591.24.peg.2128"/>